<dbReference type="AlphaFoldDB" id="A0AA35Y447"/>
<sequence>MKRLPLLAIVLGVGGLIPFFGLAAALLLFGTMGPVPHLGLAMLGYGAVILSFLGAVHWGLALEAPAFVTVAGTGRLDRRRLVLGVVPALWAWAALYIGLTQHMWEGLVLVILGLLGTLAVERMAYRQGALPAGYWLLRVVLTAGAVLSLVAALMVPLEAYRI</sequence>
<feature type="transmembrane region" description="Helical" evidence="1">
    <location>
        <begin position="7"/>
        <end position="32"/>
    </location>
</feature>
<dbReference type="Proteomes" id="UP001176960">
    <property type="component" value="Unassembled WGS sequence"/>
</dbReference>
<gene>
    <name evidence="2" type="ORF">LMG32879_001653</name>
</gene>
<feature type="transmembrane region" description="Helical" evidence="1">
    <location>
        <begin position="103"/>
        <end position="120"/>
    </location>
</feature>
<keyword evidence="1" id="KW-0472">Membrane</keyword>
<feature type="transmembrane region" description="Helical" evidence="1">
    <location>
        <begin position="132"/>
        <end position="155"/>
    </location>
</feature>
<dbReference type="InterPro" id="IPR021836">
    <property type="entry name" value="DUF3429"/>
</dbReference>
<protein>
    <submittedName>
        <fullName evidence="2">DUF3429 domain-containing protein</fullName>
    </submittedName>
</protein>
<dbReference type="PANTHER" id="PTHR15887:SF1">
    <property type="entry name" value="TRANSMEMBRANE PROTEIN 69"/>
    <property type="match status" value="1"/>
</dbReference>
<dbReference type="Pfam" id="PF11911">
    <property type="entry name" value="DUF3429"/>
    <property type="match status" value="1"/>
</dbReference>
<evidence type="ECO:0000256" key="1">
    <source>
        <dbReference type="SAM" id="Phobius"/>
    </source>
</evidence>
<dbReference type="EMBL" id="CATKSH010000008">
    <property type="protein sequence ID" value="CAI9120814.1"/>
    <property type="molecule type" value="Genomic_DNA"/>
</dbReference>
<evidence type="ECO:0000313" key="2">
    <source>
        <dbReference type="EMBL" id="CAI9120814.1"/>
    </source>
</evidence>
<keyword evidence="1" id="KW-0812">Transmembrane</keyword>
<dbReference type="PANTHER" id="PTHR15887">
    <property type="entry name" value="TRANSMEMBRANE PROTEIN 69"/>
    <property type="match status" value="1"/>
</dbReference>
<comment type="caution">
    <text evidence="2">The sequence shown here is derived from an EMBL/GenBank/DDBJ whole genome shotgun (WGS) entry which is preliminary data.</text>
</comment>
<accession>A0AA35Y447</accession>
<reference evidence="2" key="1">
    <citation type="submission" date="2023-03" db="EMBL/GenBank/DDBJ databases">
        <authorList>
            <person name="Cleenwerck I."/>
        </authorList>
    </citation>
    <scope>NUCLEOTIDE SEQUENCE</scope>
    <source>
        <strain evidence="2">LMG 32879</strain>
    </source>
</reference>
<feature type="transmembrane region" description="Helical" evidence="1">
    <location>
        <begin position="81"/>
        <end position="97"/>
    </location>
</feature>
<feature type="transmembrane region" description="Helical" evidence="1">
    <location>
        <begin position="38"/>
        <end position="60"/>
    </location>
</feature>
<keyword evidence="3" id="KW-1185">Reference proteome</keyword>
<organism evidence="2 3">
    <name type="scientific">Brytella acorum</name>
    <dbReference type="NCBI Taxonomy" id="2959299"/>
    <lineage>
        <taxon>Bacteria</taxon>
        <taxon>Pseudomonadati</taxon>
        <taxon>Pseudomonadota</taxon>
        <taxon>Alphaproteobacteria</taxon>
        <taxon>Acetobacterales</taxon>
        <taxon>Acetobacteraceae</taxon>
        <taxon>Brytella</taxon>
    </lineage>
</organism>
<evidence type="ECO:0000313" key="3">
    <source>
        <dbReference type="Proteomes" id="UP001176960"/>
    </source>
</evidence>
<keyword evidence="1" id="KW-1133">Transmembrane helix</keyword>
<proteinExistence type="predicted"/>
<dbReference type="RefSeq" id="WP_289841064.1">
    <property type="nucleotide sequence ID" value="NZ_CATKSH010000008.1"/>
</dbReference>
<name>A0AA35Y447_9PROT</name>